<comment type="similarity">
    <text evidence="1">Belongs to the transposase 11 family.</text>
</comment>
<dbReference type="GO" id="GO:0003677">
    <property type="term" value="F:DNA binding"/>
    <property type="evidence" value="ECO:0007669"/>
    <property type="project" value="UniProtKB-KW"/>
</dbReference>
<keyword evidence="3" id="KW-0238">DNA-binding</keyword>
<evidence type="ECO:0000313" key="8">
    <source>
        <dbReference type="EMBL" id="ATQ67545.1"/>
    </source>
</evidence>
<reference evidence="12" key="2">
    <citation type="submission" date="2017-10" db="EMBL/GenBank/DDBJ databases">
        <title>Completed PacBio SMRT sequence of Methylosinus trichosporium OB3b reveals presence of a third large plasmid.</title>
        <authorList>
            <person name="Charles T.C."/>
            <person name="Lynch M.D.J."/>
            <person name="Heil J.R."/>
            <person name="Cheng J."/>
        </authorList>
    </citation>
    <scope>NUCLEOTIDE SEQUENCE [LARGE SCALE GENOMIC DNA]</scope>
    <source>
        <strain evidence="12">OB3b</strain>
    </source>
</reference>
<evidence type="ECO:0000313" key="10">
    <source>
        <dbReference type="EMBL" id="ATQ69292.1"/>
    </source>
</evidence>
<dbReference type="Gene3D" id="3.90.350.10">
    <property type="entry name" value="Transposase Inhibitor Protein From Tn5, Chain A, domain 1"/>
    <property type="match status" value="1"/>
</dbReference>
<protein>
    <submittedName>
        <fullName evidence="7">IS4 family transposase</fullName>
    </submittedName>
</protein>
<dbReference type="SUPFAM" id="SSF53098">
    <property type="entry name" value="Ribonuclease H-like"/>
    <property type="match status" value="1"/>
</dbReference>
<reference evidence="7" key="1">
    <citation type="journal article" date="2017" name="Genome Announc.">
        <title>The Completed PacBio Single-Molecule Real-Time Sequence of Methylosinus trichosporium Strain OB3b Reveals the Presence of a Third Large Plasmid.</title>
        <authorList>
            <person name="Heil J.R."/>
            <person name="Lynch M.D."/>
            <person name="Cheng J."/>
            <person name="Matysiakiewicz O."/>
            <person name="D'Alessio M."/>
            <person name="Charles T.C."/>
        </authorList>
    </citation>
    <scope>NUCLEOTIDE SEQUENCE</scope>
    <source>
        <strain evidence="7">OB3b</strain>
    </source>
</reference>
<evidence type="ECO:0000256" key="2">
    <source>
        <dbReference type="ARBA" id="ARBA00022578"/>
    </source>
</evidence>
<name>A0A2D2CVR3_METT3</name>
<proteinExistence type="inferred from homology"/>
<dbReference type="KEGG" id="mtw:CQW49_16450"/>
<dbReference type="InterPro" id="IPR012337">
    <property type="entry name" value="RNaseH-like_sf"/>
</dbReference>
<feature type="domain" description="Transposase IS4-like" evidence="5">
    <location>
        <begin position="117"/>
        <end position="333"/>
    </location>
</feature>
<sequence length="391" mass="44867">MRFQNSVFVDLLKPIDRRAFGQIVARHKGDAYDKSFKSWDHLVVLIAAQLGGETSLRSLEAAFNANSGSHYHLGVRRIARSTLAEANARRPVGVFADLFARLSCELDRRTRRDGAELLRLIDSTPIPLSKFHDFARSNGRIHGMKMHVVYDPGVDRPFCVEVTPANVNDVEIGKKTPIEAGATYVFDKGYYDFKWWRDIHEARALFVTRPKSNTRLADLADREMPQTRGEGYTVLRDCEVELASKGDSKLPMPLRRLHIQRDALKDGKPQLIVVITNDMTRSAVEIAALYKARWAIELLFRWIKQHLNIRKFLGENENAVRLQLIAAMIAFVLLRIAAHRHDIELAHLRFSELAGRFLFERRPIDRLERPPPKYQAARRRISPRQLELAYA</sequence>
<dbReference type="RefSeq" id="WP_024749364.1">
    <property type="nucleotide sequence ID" value="NZ_ADVE02000001.1"/>
</dbReference>
<evidence type="ECO:0000256" key="3">
    <source>
        <dbReference type="ARBA" id="ARBA00023125"/>
    </source>
</evidence>
<keyword evidence="4" id="KW-0233">DNA recombination</keyword>
<evidence type="ECO:0000259" key="6">
    <source>
        <dbReference type="Pfam" id="PF14294"/>
    </source>
</evidence>
<evidence type="ECO:0000256" key="1">
    <source>
        <dbReference type="ARBA" id="ARBA00010075"/>
    </source>
</evidence>
<feature type="domain" description="DUF4372" evidence="6">
    <location>
        <begin position="4"/>
        <end position="76"/>
    </location>
</feature>
<dbReference type="EMBL" id="CP023737">
    <property type="protein sequence ID" value="ATQ66774.1"/>
    <property type="molecule type" value="Genomic_DNA"/>
</dbReference>
<dbReference type="AlphaFoldDB" id="A0A2D2CVR3"/>
<gene>
    <name evidence="7" type="ORF">CQW49_01840</name>
    <name evidence="8" type="ORF">CQW49_06325</name>
    <name evidence="9" type="ORF">CQW49_15435</name>
    <name evidence="10" type="ORF">CQW49_16450</name>
    <name evidence="11" type="ORF">CQW49_18490</name>
</gene>
<dbReference type="PANTHER" id="PTHR33258:SF1">
    <property type="entry name" value="TRANSPOSASE INSL FOR INSERTION SEQUENCE ELEMENT IS186A-RELATED"/>
    <property type="match status" value="1"/>
</dbReference>
<dbReference type="PANTHER" id="PTHR33258">
    <property type="entry name" value="TRANSPOSASE INSL FOR INSERTION SEQUENCE ELEMENT IS186A-RELATED"/>
    <property type="match status" value="1"/>
</dbReference>
<dbReference type="NCBIfam" id="NF033592">
    <property type="entry name" value="transpos_IS4_1"/>
    <property type="match status" value="1"/>
</dbReference>
<dbReference type="Pfam" id="PF14294">
    <property type="entry name" value="DUF4372"/>
    <property type="match status" value="1"/>
</dbReference>
<keyword evidence="2" id="KW-0815">Transposition</keyword>
<dbReference type="Proteomes" id="UP000230709">
    <property type="component" value="Chromosome"/>
</dbReference>
<dbReference type="EMBL" id="CP023737">
    <property type="protein sequence ID" value="ATQ69111.1"/>
    <property type="molecule type" value="Genomic_DNA"/>
</dbReference>
<dbReference type="KEGG" id="mtw:CQW49_18490"/>
<evidence type="ECO:0000313" key="11">
    <source>
        <dbReference type="EMBL" id="ATQ69647.1"/>
    </source>
</evidence>
<evidence type="ECO:0000313" key="12">
    <source>
        <dbReference type="Proteomes" id="UP000230709"/>
    </source>
</evidence>
<dbReference type="GO" id="GO:0004803">
    <property type="term" value="F:transposase activity"/>
    <property type="evidence" value="ECO:0007669"/>
    <property type="project" value="InterPro"/>
</dbReference>
<evidence type="ECO:0000313" key="7">
    <source>
        <dbReference type="EMBL" id="ATQ66774.1"/>
    </source>
</evidence>
<dbReference type="GO" id="GO:0006313">
    <property type="term" value="P:DNA transposition"/>
    <property type="evidence" value="ECO:0007669"/>
    <property type="project" value="InterPro"/>
</dbReference>
<organism evidence="7 12">
    <name type="scientific">Methylosinus trichosporium (strain ATCC 35070 / NCIMB 11131 / UNIQEM 75 / OB3b)</name>
    <dbReference type="NCBI Taxonomy" id="595536"/>
    <lineage>
        <taxon>Bacteria</taxon>
        <taxon>Pseudomonadati</taxon>
        <taxon>Pseudomonadota</taxon>
        <taxon>Alphaproteobacteria</taxon>
        <taxon>Hyphomicrobiales</taxon>
        <taxon>Methylocystaceae</taxon>
        <taxon>Methylosinus</taxon>
    </lineage>
</organism>
<evidence type="ECO:0000313" key="9">
    <source>
        <dbReference type="EMBL" id="ATQ69111.1"/>
    </source>
</evidence>
<dbReference type="InterPro" id="IPR025399">
    <property type="entry name" value="DUF4372"/>
</dbReference>
<evidence type="ECO:0000259" key="5">
    <source>
        <dbReference type="Pfam" id="PF01609"/>
    </source>
</evidence>
<dbReference type="KEGG" id="mtw:CQW49_06325"/>
<dbReference type="EMBL" id="CP023737">
    <property type="protein sequence ID" value="ATQ67545.1"/>
    <property type="molecule type" value="Genomic_DNA"/>
</dbReference>
<dbReference type="EMBL" id="CP023737">
    <property type="protein sequence ID" value="ATQ69647.1"/>
    <property type="molecule type" value="Genomic_DNA"/>
</dbReference>
<dbReference type="KEGG" id="mtw:CQW49_01840"/>
<dbReference type="InterPro" id="IPR047952">
    <property type="entry name" value="Transpos_IS4"/>
</dbReference>
<dbReference type="InterPro" id="IPR002559">
    <property type="entry name" value="Transposase_11"/>
</dbReference>
<accession>A0A2D2CVR3</accession>
<dbReference type="Pfam" id="PF01609">
    <property type="entry name" value="DDE_Tnp_1"/>
    <property type="match status" value="1"/>
</dbReference>
<evidence type="ECO:0000256" key="4">
    <source>
        <dbReference type="ARBA" id="ARBA00023172"/>
    </source>
</evidence>
<dbReference type="EMBL" id="CP023737">
    <property type="protein sequence ID" value="ATQ69292.1"/>
    <property type="molecule type" value="Genomic_DNA"/>
</dbReference>
<keyword evidence="12" id="KW-1185">Reference proteome</keyword>
<dbReference type="KEGG" id="mtw:CQW49_15435"/>